<evidence type="ECO:0000313" key="2">
    <source>
        <dbReference type="Proteomes" id="UP000326565"/>
    </source>
</evidence>
<accession>A0A5N5X6Z1</accession>
<dbReference type="OrthoDB" id="3163292at2759"/>
<protein>
    <recommendedName>
        <fullName evidence="3">Fungal-specific transcription factor domain-containing protein</fullName>
    </recommendedName>
</protein>
<proteinExistence type="predicted"/>
<sequence length="327" mass="37410">MCARDRYSCLRGSSLSLHNLTTDQRPSRSLLRLHGEKLSWHVHTCGYKSVEIVKGYYIPLLSATPARELLEERLWLYSMYAFGVAAELDLDQGSRQHPHRGSPKQDRIQLQREARNREITWLRILLWERANSAARLVDAFADTTDKQNYACILLCRHLATLHCELRRQAGLPHSDSHWVRELINTTFKPWHKTGIATLNTVLSRCDQLPNTFLYYDHNAIRADCFDAAVHFYEDAVPDLQTIGEPVYCMLAPTWAIIAYAAVHALRLFPYLHGPGQGDEAELLALLEHVALQLECAGTTPSSLWRNFLSDMMRHDQMVCRALFIADA</sequence>
<reference evidence="1 2" key="1">
    <citation type="submission" date="2019-04" db="EMBL/GenBank/DDBJ databases">
        <title>Friends and foes A comparative genomics study of 23 Aspergillus species from section Flavi.</title>
        <authorList>
            <consortium name="DOE Joint Genome Institute"/>
            <person name="Kjaerbolling I."/>
            <person name="Vesth T."/>
            <person name="Frisvad J.C."/>
            <person name="Nybo J.L."/>
            <person name="Theobald S."/>
            <person name="Kildgaard S."/>
            <person name="Isbrandt T."/>
            <person name="Kuo A."/>
            <person name="Sato A."/>
            <person name="Lyhne E.K."/>
            <person name="Kogle M.E."/>
            <person name="Wiebenga A."/>
            <person name="Kun R.S."/>
            <person name="Lubbers R.J."/>
            <person name="Makela M.R."/>
            <person name="Barry K."/>
            <person name="Chovatia M."/>
            <person name="Clum A."/>
            <person name="Daum C."/>
            <person name="Haridas S."/>
            <person name="He G."/>
            <person name="LaButti K."/>
            <person name="Lipzen A."/>
            <person name="Mondo S."/>
            <person name="Riley R."/>
            <person name="Salamov A."/>
            <person name="Simmons B.A."/>
            <person name="Magnuson J.K."/>
            <person name="Henrissat B."/>
            <person name="Mortensen U.H."/>
            <person name="Larsen T.O."/>
            <person name="Devries R.P."/>
            <person name="Grigoriev I.V."/>
            <person name="Machida M."/>
            <person name="Baker S.E."/>
            <person name="Andersen M.R."/>
        </authorList>
    </citation>
    <scope>NUCLEOTIDE SEQUENCE [LARGE SCALE GENOMIC DNA]</scope>
    <source>
        <strain evidence="1 2">CBS 151.66</strain>
    </source>
</reference>
<gene>
    <name evidence="1" type="ORF">BDV29DRAFT_156000</name>
</gene>
<dbReference type="AlphaFoldDB" id="A0A5N5X6Z1"/>
<dbReference type="Proteomes" id="UP000326565">
    <property type="component" value="Unassembled WGS sequence"/>
</dbReference>
<dbReference type="EMBL" id="ML732199">
    <property type="protein sequence ID" value="KAB8075110.1"/>
    <property type="molecule type" value="Genomic_DNA"/>
</dbReference>
<evidence type="ECO:0008006" key="3">
    <source>
        <dbReference type="Google" id="ProtNLM"/>
    </source>
</evidence>
<organism evidence="1 2">
    <name type="scientific">Aspergillus leporis</name>
    <dbReference type="NCBI Taxonomy" id="41062"/>
    <lineage>
        <taxon>Eukaryota</taxon>
        <taxon>Fungi</taxon>
        <taxon>Dikarya</taxon>
        <taxon>Ascomycota</taxon>
        <taxon>Pezizomycotina</taxon>
        <taxon>Eurotiomycetes</taxon>
        <taxon>Eurotiomycetidae</taxon>
        <taxon>Eurotiales</taxon>
        <taxon>Aspergillaceae</taxon>
        <taxon>Aspergillus</taxon>
        <taxon>Aspergillus subgen. Circumdati</taxon>
    </lineage>
</organism>
<name>A0A5N5X6Z1_9EURO</name>
<evidence type="ECO:0000313" key="1">
    <source>
        <dbReference type="EMBL" id="KAB8075110.1"/>
    </source>
</evidence>
<keyword evidence="2" id="KW-1185">Reference proteome</keyword>